<keyword evidence="7" id="KW-0808">Transferase</keyword>
<dbReference type="PANTHER" id="PTHR42723:SF1">
    <property type="entry name" value="CHLOROPHYLL SYNTHASE, CHLOROPLASTIC"/>
    <property type="match status" value="1"/>
</dbReference>
<feature type="transmembrane region" description="Helical" evidence="6">
    <location>
        <begin position="275"/>
        <end position="293"/>
    </location>
</feature>
<evidence type="ECO:0000256" key="3">
    <source>
        <dbReference type="ARBA" id="ARBA00022692"/>
    </source>
</evidence>
<feature type="transmembrane region" description="Helical" evidence="6">
    <location>
        <begin position="138"/>
        <end position="160"/>
    </location>
</feature>
<evidence type="ECO:0000256" key="5">
    <source>
        <dbReference type="ARBA" id="ARBA00023136"/>
    </source>
</evidence>
<keyword evidence="5 6" id="KW-0472">Membrane</keyword>
<keyword evidence="3 6" id="KW-0812">Transmembrane</keyword>
<dbReference type="Gene3D" id="1.10.357.140">
    <property type="entry name" value="UbiA prenyltransferase"/>
    <property type="match status" value="1"/>
</dbReference>
<reference evidence="7 8" key="1">
    <citation type="submission" date="2020-03" db="EMBL/GenBank/DDBJ databases">
        <title>Genomic Encyclopedia of Type Strains, Phase IV (KMG-IV): sequencing the most valuable type-strain genomes for metagenomic binning, comparative biology and taxonomic classification.</title>
        <authorList>
            <person name="Goeker M."/>
        </authorList>
    </citation>
    <scope>NUCLEOTIDE SEQUENCE [LARGE SCALE GENOMIC DNA]</scope>
    <source>
        <strain evidence="7 8">DSM 101599</strain>
    </source>
</reference>
<keyword evidence="4 6" id="KW-1133">Transmembrane helix</keyword>
<proteinExistence type="predicted"/>
<comment type="caution">
    <text evidence="7">The sequence shown here is derived from an EMBL/GenBank/DDBJ whole genome shotgun (WGS) entry which is preliminary data.</text>
</comment>
<protein>
    <submittedName>
        <fullName evidence="7">4-hydroxybenzoate polyprenyltransferase</fullName>
        <ecNumber evidence="7">2.5.1.39</ecNumber>
    </submittedName>
</protein>
<gene>
    <name evidence="7" type="ORF">FHR24_001997</name>
</gene>
<dbReference type="InterPro" id="IPR000537">
    <property type="entry name" value="UbiA_prenyltransferase"/>
</dbReference>
<comment type="subcellular location">
    <subcellularLocation>
        <location evidence="1">Membrane</location>
        <topology evidence="1">Multi-pass membrane protein</topology>
    </subcellularLocation>
</comment>
<feature type="transmembrane region" description="Helical" evidence="6">
    <location>
        <begin position="12"/>
        <end position="37"/>
    </location>
</feature>
<evidence type="ECO:0000256" key="2">
    <source>
        <dbReference type="ARBA" id="ARBA00022475"/>
    </source>
</evidence>
<evidence type="ECO:0000313" key="8">
    <source>
        <dbReference type="Proteomes" id="UP000745859"/>
    </source>
</evidence>
<dbReference type="NCBIfam" id="NF035940">
    <property type="entry name" value="prenyl_rel_EboC"/>
    <property type="match status" value="1"/>
</dbReference>
<evidence type="ECO:0000256" key="1">
    <source>
        <dbReference type="ARBA" id="ARBA00004141"/>
    </source>
</evidence>
<organism evidence="7 8">
    <name type="scientific">Wenyingzhuangia heitensis</name>
    <dbReference type="NCBI Taxonomy" id="1487859"/>
    <lineage>
        <taxon>Bacteria</taxon>
        <taxon>Pseudomonadati</taxon>
        <taxon>Bacteroidota</taxon>
        <taxon>Flavobacteriia</taxon>
        <taxon>Flavobacteriales</taxon>
        <taxon>Flavobacteriaceae</taxon>
        <taxon>Wenyingzhuangia</taxon>
    </lineage>
</organism>
<dbReference type="EC" id="2.5.1.39" evidence="7"/>
<dbReference type="InterPro" id="IPR044878">
    <property type="entry name" value="UbiA_sf"/>
</dbReference>
<dbReference type="PANTHER" id="PTHR42723">
    <property type="entry name" value="CHLOROPHYLL SYNTHASE"/>
    <property type="match status" value="1"/>
</dbReference>
<feature type="transmembrane region" description="Helical" evidence="6">
    <location>
        <begin position="166"/>
        <end position="182"/>
    </location>
</feature>
<dbReference type="InterPro" id="IPR050475">
    <property type="entry name" value="Prenyltransferase_related"/>
</dbReference>
<evidence type="ECO:0000313" key="7">
    <source>
        <dbReference type="EMBL" id="NIJ45529.1"/>
    </source>
</evidence>
<keyword evidence="8" id="KW-1185">Reference proteome</keyword>
<dbReference type="EMBL" id="JAASQL010000002">
    <property type="protein sequence ID" value="NIJ45529.1"/>
    <property type="molecule type" value="Genomic_DNA"/>
</dbReference>
<feature type="transmembrane region" description="Helical" evidence="6">
    <location>
        <begin position="44"/>
        <end position="65"/>
    </location>
</feature>
<name>A0ABX0U9L1_9FLAO</name>
<evidence type="ECO:0000256" key="4">
    <source>
        <dbReference type="ARBA" id="ARBA00022989"/>
    </source>
</evidence>
<dbReference type="RefSeq" id="WP_167187743.1">
    <property type="nucleotide sequence ID" value="NZ_JAASQL010000002.1"/>
</dbReference>
<dbReference type="CDD" id="cd13964">
    <property type="entry name" value="PT_UbiA_1"/>
    <property type="match status" value="1"/>
</dbReference>
<dbReference type="GO" id="GO:0008412">
    <property type="term" value="F:4-hydroxybenzoate polyprenyltransferase activity"/>
    <property type="evidence" value="ECO:0007669"/>
    <property type="project" value="UniProtKB-EC"/>
</dbReference>
<feature type="transmembrane region" description="Helical" evidence="6">
    <location>
        <begin position="194"/>
        <end position="214"/>
    </location>
</feature>
<feature type="transmembrane region" description="Helical" evidence="6">
    <location>
        <begin position="220"/>
        <end position="238"/>
    </location>
</feature>
<keyword evidence="2" id="KW-1003">Cell membrane</keyword>
<dbReference type="Proteomes" id="UP000745859">
    <property type="component" value="Unassembled WGS sequence"/>
</dbReference>
<sequence>MKNKKIEALLLIIRPANVITSIADVLAGIAIVGYLNYSGVDNTLFLHGILLSIATACLYAGGIIFNDVFDLEADKINRPERVIPSGKLSLKEAKIAGIVLFFIAIMATFLVSLFSTLVALGVVVCALSYDKYAKHNTFLGPINMGMCRGLNLILGMSIITSLDAKYYLISLLPILFVSAITLTAQKETKGKNKLAIGLAMLLDLSIVVGFLFIAQNFNFSLQKAGVFLAFWYGVNVVAKINAIVKNQPKLIMKAVKIAVLSLIPLNASYVAGFSSVTNALLVLCLLPISLYLSKKFPVT</sequence>
<accession>A0ABX0U9L1</accession>
<feature type="transmembrane region" description="Helical" evidence="6">
    <location>
        <begin position="95"/>
        <end position="126"/>
    </location>
</feature>
<dbReference type="Pfam" id="PF01040">
    <property type="entry name" value="UbiA"/>
    <property type="match status" value="1"/>
</dbReference>
<evidence type="ECO:0000256" key="6">
    <source>
        <dbReference type="SAM" id="Phobius"/>
    </source>
</evidence>